<dbReference type="EMBL" id="JBHUIM010000001">
    <property type="protein sequence ID" value="MFD2246408.1"/>
    <property type="molecule type" value="Genomic_DNA"/>
</dbReference>
<comment type="caution">
    <text evidence="1">The sequence shown here is derived from an EMBL/GenBank/DDBJ whole genome shotgun (WGS) entry which is preliminary data.</text>
</comment>
<protein>
    <submittedName>
        <fullName evidence="1">Uncharacterized protein</fullName>
    </submittedName>
</protein>
<reference evidence="2" key="1">
    <citation type="journal article" date="2019" name="Int. J. Syst. Evol. Microbiol.">
        <title>The Global Catalogue of Microorganisms (GCM) 10K type strain sequencing project: providing services to taxonomists for standard genome sequencing and annotation.</title>
        <authorList>
            <consortium name="The Broad Institute Genomics Platform"/>
            <consortium name="The Broad Institute Genome Sequencing Center for Infectious Disease"/>
            <person name="Wu L."/>
            <person name="Ma J."/>
        </authorList>
    </citation>
    <scope>NUCLEOTIDE SEQUENCE [LARGE SCALE GENOMIC DNA]</scope>
    <source>
        <strain evidence="2">CGMCC 4.1782</strain>
    </source>
</reference>
<accession>A0ABW5CYL0</accession>
<organism evidence="1 2">
    <name type="scientific">Pontibacter ruber</name>
    <dbReference type="NCBI Taxonomy" id="1343895"/>
    <lineage>
        <taxon>Bacteria</taxon>
        <taxon>Pseudomonadati</taxon>
        <taxon>Bacteroidota</taxon>
        <taxon>Cytophagia</taxon>
        <taxon>Cytophagales</taxon>
        <taxon>Hymenobacteraceae</taxon>
        <taxon>Pontibacter</taxon>
    </lineage>
</organism>
<name>A0ABW5CYL0_9BACT</name>
<gene>
    <name evidence="1" type="ORF">ACFSKP_09095</name>
</gene>
<evidence type="ECO:0000313" key="2">
    <source>
        <dbReference type="Proteomes" id="UP001597374"/>
    </source>
</evidence>
<sequence length="127" mass="14451">MKSFLLINLAAEPAYEQPLLRWVRQSFPEVATFDVDVHSSEELQHYAVRFLREASEVVICIKAGEGPLLQLMPLLEELLQGGADKSILLLGQHSRLERMLAARPAVKYKVVKGEQGFKEEVRLFFAR</sequence>
<evidence type="ECO:0000313" key="1">
    <source>
        <dbReference type="EMBL" id="MFD2246408.1"/>
    </source>
</evidence>
<proteinExistence type="predicted"/>
<dbReference type="RefSeq" id="WP_250428149.1">
    <property type="nucleotide sequence ID" value="NZ_JALPRR010000001.1"/>
</dbReference>
<keyword evidence="2" id="KW-1185">Reference proteome</keyword>
<dbReference type="Proteomes" id="UP001597374">
    <property type="component" value="Unassembled WGS sequence"/>
</dbReference>